<dbReference type="PANTHER" id="PTHR34396">
    <property type="entry name" value="OS03G0264950 PROTEIN-RELATED"/>
    <property type="match status" value="1"/>
</dbReference>
<sequence>MQASEMFDKPWWDRSARLVRIHNLTFDPVMIRRELAMSIILHDYPFSIINHTGFKGLLFDVYPAVSQSTLKSDIFKIYEFEKNCSRALLYETERRIALTTHKWISSD</sequence>
<dbReference type="PANTHER" id="PTHR34396:SF25">
    <property type="entry name" value="BOUNDARY ELEMENT ASSOCIATED FACTOR"/>
    <property type="match status" value="1"/>
</dbReference>
<reference evidence="1" key="2">
    <citation type="submission" date="2020-07" db="EMBL/GenBank/DDBJ databases">
        <authorList>
            <person name="Vera ALvarez R."/>
            <person name="Arias-Moreno D.M."/>
            <person name="Jimenez-Jacinto V."/>
            <person name="Jimenez-Bremont J.F."/>
            <person name="Swaminathan K."/>
            <person name="Moose S.P."/>
            <person name="Guerrero-Gonzalez M.L."/>
            <person name="Marino-Ramirez L."/>
            <person name="Landsman D."/>
            <person name="Rodriguez-Kessler M."/>
            <person name="Delgado-Sanchez P."/>
        </authorList>
    </citation>
    <scope>NUCLEOTIDE SEQUENCE</scope>
    <source>
        <tissue evidence="1">Cladode</tissue>
    </source>
</reference>
<dbReference type="AlphaFoldDB" id="A0A7C9CXN7"/>
<name>A0A7C9CXN7_OPUST</name>
<dbReference type="GO" id="GO:0006357">
    <property type="term" value="P:regulation of transcription by RNA polymerase II"/>
    <property type="evidence" value="ECO:0007669"/>
    <property type="project" value="TreeGrafter"/>
</dbReference>
<dbReference type="EMBL" id="GISG01054467">
    <property type="protein sequence ID" value="MBA4626024.1"/>
    <property type="molecule type" value="Transcribed_RNA"/>
</dbReference>
<evidence type="ECO:0000313" key="1">
    <source>
        <dbReference type="EMBL" id="MBA4626024.1"/>
    </source>
</evidence>
<accession>A0A7C9CXN7</accession>
<protein>
    <submittedName>
        <fullName evidence="1">Uncharacterized protein</fullName>
    </submittedName>
</protein>
<proteinExistence type="predicted"/>
<reference evidence="1" key="1">
    <citation type="journal article" date="2013" name="J. Plant Res.">
        <title>Effect of fungi and light on seed germination of three Opuntia species from semiarid lands of central Mexico.</title>
        <authorList>
            <person name="Delgado-Sanchez P."/>
            <person name="Jimenez-Bremont J.F."/>
            <person name="Guerrero-Gonzalez Mde L."/>
            <person name="Flores J."/>
        </authorList>
    </citation>
    <scope>NUCLEOTIDE SEQUENCE</scope>
    <source>
        <tissue evidence="1">Cladode</tissue>
    </source>
</reference>
<dbReference type="GO" id="GO:1990837">
    <property type="term" value="F:sequence-specific double-stranded DNA binding"/>
    <property type="evidence" value="ECO:0007669"/>
    <property type="project" value="TreeGrafter"/>
</dbReference>
<dbReference type="GO" id="GO:0005634">
    <property type="term" value="C:nucleus"/>
    <property type="evidence" value="ECO:0007669"/>
    <property type="project" value="TreeGrafter"/>
</dbReference>
<organism evidence="1">
    <name type="scientific">Opuntia streptacantha</name>
    <name type="common">Prickly pear cactus</name>
    <name type="synonym">Opuntia cardona</name>
    <dbReference type="NCBI Taxonomy" id="393608"/>
    <lineage>
        <taxon>Eukaryota</taxon>
        <taxon>Viridiplantae</taxon>
        <taxon>Streptophyta</taxon>
        <taxon>Embryophyta</taxon>
        <taxon>Tracheophyta</taxon>
        <taxon>Spermatophyta</taxon>
        <taxon>Magnoliopsida</taxon>
        <taxon>eudicotyledons</taxon>
        <taxon>Gunneridae</taxon>
        <taxon>Pentapetalae</taxon>
        <taxon>Caryophyllales</taxon>
        <taxon>Cactineae</taxon>
        <taxon>Cactaceae</taxon>
        <taxon>Opuntioideae</taxon>
        <taxon>Opuntia</taxon>
    </lineage>
</organism>
<dbReference type="InterPro" id="IPR053031">
    <property type="entry name" value="Cuticle_assoc_protein"/>
</dbReference>